<feature type="domain" description="EGF-like" evidence="4 5">
    <location>
        <begin position="249"/>
        <end position="260"/>
    </location>
</feature>
<evidence type="ECO:0000313" key="6">
    <source>
        <dbReference type="Proteomes" id="UP000046392"/>
    </source>
</evidence>
<keyword evidence="2" id="KW-0862">Zinc</keyword>
<dbReference type="WBParaSite" id="SPAL_0001753100.1">
    <property type="protein sequence ID" value="SPAL_0001753100.1"/>
    <property type="gene ID" value="SPAL_0001753100"/>
</dbReference>
<keyword evidence="3" id="KW-0378">Hydrolase</keyword>
<dbReference type="PROSITE" id="PS01186">
    <property type="entry name" value="EGF_2"/>
    <property type="match status" value="1"/>
</dbReference>
<keyword evidence="6" id="KW-1185">Reference proteome</keyword>
<dbReference type="PROSITE" id="PS00022">
    <property type="entry name" value="EGF_1"/>
    <property type="match status" value="1"/>
</dbReference>
<keyword evidence="3" id="KW-0645">Protease</keyword>
<keyword evidence="1" id="KW-0479">Metal-binding</keyword>
<dbReference type="PANTHER" id="PTHR10127:SF850">
    <property type="entry name" value="METALLOENDOPEPTIDASE"/>
    <property type="match status" value="1"/>
</dbReference>
<reference evidence="7" key="1">
    <citation type="submission" date="2017-02" db="UniProtKB">
        <authorList>
            <consortium name="WormBaseParasite"/>
        </authorList>
    </citation>
    <scope>IDENTIFICATION</scope>
</reference>
<evidence type="ECO:0000256" key="1">
    <source>
        <dbReference type="ARBA" id="ARBA00022723"/>
    </source>
</evidence>
<evidence type="ECO:0000259" key="5">
    <source>
        <dbReference type="PROSITE" id="PS01186"/>
    </source>
</evidence>
<dbReference type="InterPro" id="IPR001506">
    <property type="entry name" value="Peptidase_M12A"/>
</dbReference>
<evidence type="ECO:0000256" key="3">
    <source>
        <dbReference type="ARBA" id="ARBA00023049"/>
    </source>
</evidence>
<dbReference type="AlphaFoldDB" id="A0A0N5CI72"/>
<keyword evidence="3" id="KW-0482">Metalloprotease</keyword>
<dbReference type="GO" id="GO:0006508">
    <property type="term" value="P:proteolysis"/>
    <property type="evidence" value="ECO:0007669"/>
    <property type="project" value="InterPro"/>
</dbReference>
<evidence type="ECO:0000259" key="4">
    <source>
        <dbReference type="PROSITE" id="PS00022"/>
    </source>
</evidence>
<evidence type="ECO:0000256" key="2">
    <source>
        <dbReference type="ARBA" id="ARBA00022833"/>
    </source>
</evidence>
<dbReference type="SUPFAM" id="SSF55486">
    <property type="entry name" value="Metalloproteases ('zincins'), catalytic domain"/>
    <property type="match status" value="1"/>
</dbReference>
<dbReference type="GO" id="GO:0046872">
    <property type="term" value="F:metal ion binding"/>
    <property type="evidence" value="ECO:0007669"/>
    <property type="project" value="UniProtKB-KW"/>
</dbReference>
<dbReference type="InterPro" id="IPR024079">
    <property type="entry name" value="MetalloPept_cat_dom_sf"/>
</dbReference>
<dbReference type="InterPro" id="IPR000742">
    <property type="entry name" value="EGF"/>
</dbReference>
<organism evidence="6 7">
    <name type="scientific">Strongyloides papillosus</name>
    <name type="common">Intestinal threadworm</name>
    <dbReference type="NCBI Taxonomy" id="174720"/>
    <lineage>
        <taxon>Eukaryota</taxon>
        <taxon>Metazoa</taxon>
        <taxon>Ecdysozoa</taxon>
        <taxon>Nematoda</taxon>
        <taxon>Chromadorea</taxon>
        <taxon>Rhabditida</taxon>
        <taxon>Tylenchina</taxon>
        <taxon>Panagrolaimomorpha</taxon>
        <taxon>Strongyloidoidea</taxon>
        <taxon>Strongyloididae</taxon>
        <taxon>Strongyloides</taxon>
    </lineage>
</organism>
<protein>
    <submittedName>
        <fullName evidence="7">Astacin domain-containing protein</fullName>
    </submittedName>
</protein>
<evidence type="ECO:0000313" key="7">
    <source>
        <dbReference type="WBParaSite" id="SPAL_0001753100.1"/>
    </source>
</evidence>
<dbReference type="Proteomes" id="UP000046392">
    <property type="component" value="Unplaced"/>
</dbReference>
<dbReference type="Pfam" id="PF01400">
    <property type="entry name" value="Astacin"/>
    <property type="match status" value="1"/>
</dbReference>
<dbReference type="PANTHER" id="PTHR10127">
    <property type="entry name" value="DISCOIDIN, CUB, EGF, LAMININ , AND ZINC METALLOPROTEASE DOMAIN CONTAINING"/>
    <property type="match status" value="1"/>
</dbReference>
<accession>A0A0N5CI72</accession>
<dbReference type="Gene3D" id="3.40.390.10">
    <property type="entry name" value="Collagenase (Catalytic Domain)"/>
    <property type="match status" value="1"/>
</dbReference>
<dbReference type="GO" id="GO:0004222">
    <property type="term" value="F:metalloendopeptidase activity"/>
    <property type="evidence" value="ECO:0007669"/>
    <property type="project" value="InterPro"/>
</dbReference>
<name>A0A0N5CI72_STREA</name>
<proteinExistence type="predicted"/>
<sequence>MLCGPGVTCRRRGLRLKVNGGRFGLLEEARLIYPPYPNDTQCIQYYVDYDDKNKLIEDVFNTFKSPESCLCFKKVASKIEHEIGINFYKHKDEINALLSYGEKKPTDVYLKEDELTNLKKIAFGVGLAFGFIPEVERTDRDDNIEIDFEKIKVNYKKYYNEKIFTNTTTDFDFSSMMLYDFSFGATKKNEVVFKSKLYPHYENMRKNINYYISHNDKRRLNEIYCSGMCIGKPLCKNGGYYSDNYCNICTCPFGFKGRTCEELDNDTCKDISKKDRYAEEDPGYLELSDVEGKCVFHLKSNNENGNIIIDIKKIEFGGSGTPDKNRFIEIKYRDDKGTKGLTIYEDVSDIRLPSLSKEVYIITNDAEGKFDLDIEYHLNVTETGTL</sequence>